<reference evidence="1 2" key="1">
    <citation type="submission" date="2020-12" db="EMBL/GenBank/DDBJ databases">
        <title>Microbacterium sp. HY060.</title>
        <authorList>
            <person name="Zhou J."/>
        </authorList>
    </citation>
    <scope>NUCLEOTIDE SEQUENCE [LARGE SCALE GENOMIC DNA]</scope>
    <source>
        <strain evidence="1 2">HY60</strain>
    </source>
</reference>
<organism evidence="1 2">
    <name type="scientific">Paramicrobacterium chengjingii</name>
    <dbReference type="NCBI Taxonomy" id="2769067"/>
    <lineage>
        <taxon>Bacteria</taxon>
        <taxon>Bacillati</taxon>
        <taxon>Actinomycetota</taxon>
        <taxon>Actinomycetes</taxon>
        <taxon>Micrococcales</taxon>
        <taxon>Microbacteriaceae</taxon>
        <taxon>Paramicrobacterium</taxon>
    </lineage>
</organism>
<accession>A0ABX6YF82</accession>
<proteinExistence type="predicted"/>
<evidence type="ECO:0000313" key="1">
    <source>
        <dbReference type="EMBL" id="QPZ37065.1"/>
    </source>
</evidence>
<gene>
    <name evidence="1" type="ORF">HCR76_09240</name>
</gene>
<dbReference type="Proteomes" id="UP000662814">
    <property type="component" value="Chromosome"/>
</dbReference>
<sequence length="76" mass="8725">MQSTLARGRHAETIRINDYLWRVTAPDGFVFGHVERVPTPEGDRYESKRYQLAAARFVSVGRFWNFTDAVGSLRHG</sequence>
<dbReference type="RefSeq" id="WP_166993112.1">
    <property type="nucleotide sequence ID" value="NZ_CP061169.1"/>
</dbReference>
<keyword evidence="2" id="KW-1185">Reference proteome</keyword>
<name>A0ABX6YF82_9MICO</name>
<evidence type="ECO:0000313" key="2">
    <source>
        <dbReference type="Proteomes" id="UP000662814"/>
    </source>
</evidence>
<protein>
    <submittedName>
        <fullName evidence="1">Uncharacterized protein</fullName>
    </submittedName>
</protein>
<dbReference type="EMBL" id="CP061169">
    <property type="protein sequence ID" value="QPZ37065.1"/>
    <property type="molecule type" value="Genomic_DNA"/>
</dbReference>